<reference evidence="1 2" key="1">
    <citation type="submission" date="2015-06" db="EMBL/GenBank/DDBJ databases">
        <title>Nucleotide composition analysis revealed diverse host origins of novel circovirus-like genomes in Dianchi and Donghu lake in China.</title>
        <authorList>
            <person name="Ge X.-Y."/>
            <person name="Fang W."/>
            <person name="Wang J."/>
            <person name="Wang M.-N."/>
            <person name="Liu H.-Z."/>
            <person name="Shi Z.-L."/>
        </authorList>
    </citation>
    <scope>NUCLEOTIDE SEQUENCE [LARGE SCALE GENOMIC DNA]</scope>
    <source>
        <strain evidence="1">DCCV-2</strain>
    </source>
</reference>
<dbReference type="KEGG" id="vg:37627648"/>
<dbReference type="Proteomes" id="UP000097509">
    <property type="component" value="Segment"/>
</dbReference>
<name>A0A190WHA1_9VIRU</name>
<protein>
    <submittedName>
        <fullName evidence="1">Uncharacterized protein</fullName>
    </submittedName>
</protein>
<evidence type="ECO:0000313" key="2">
    <source>
        <dbReference type="Proteomes" id="UP000097509"/>
    </source>
</evidence>
<dbReference type="RefSeq" id="YP_009259706.1">
    <property type="nucleotide sequence ID" value="NC_030465.1"/>
</dbReference>
<evidence type="ECO:0000313" key="1">
    <source>
        <dbReference type="EMBL" id="AMB42954.1"/>
    </source>
</evidence>
<dbReference type="EMBL" id="KT149395">
    <property type="protein sequence ID" value="AMB42954.1"/>
    <property type="molecule type" value="Genomic_DNA"/>
</dbReference>
<accession>A0A190WHA1</accession>
<proteinExistence type="predicted"/>
<sequence>MLKISALPIVMLNNNPGSLGYPGIKNHCSVTLSPLETESLVWCLANNTRMEVPISTPGFNFLERGIYEPPTSSTGRGAIQTSRLLITCGRGKPISAKTATIRRNRLRRLRRVTYLCCATAWKNTSGSTIA</sequence>
<organism evidence="1 2">
    <name type="scientific">Circovirus-like genome DCCV-2</name>
    <dbReference type="NCBI Taxonomy" id="1788442"/>
    <lineage>
        <taxon>Viruses</taxon>
        <taxon>Monodnaviria</taxon>
        <taxon>Shotokuvirae</taxon>
        <taxon>Cressdnaviricota</taxon>
        <taxon>Repensiviricetes</taxon>
        <taxon>Geplafuvirales</taxon>
        <taxon>Geplanaviridae</taxon>
        <taxon>Patrovirus</taxon>
        <taxon>Patrovirus dianchis</taxon>
    </lineage>
</organism>
<dbReference type="GeneID" id="37627648"/>
<keyword evidence="2" id="KW-1185">Reference proteome</keyword>